<evidence type="ECO:0000256" key="3">
    <source>
        <dbReference type="ARBA" id="ARBA00019614"/>
    </source>
</evidence>
<evidence type="ECO:0000259" key="11">
    <source>
        <dbReference type="Pfam" id="PF11635"/>
    </source>
</evidence>
<dbReference type="InterPro" id="IPR048339">
    <property type="entry name" value="Mediator_Med16_C"/>
</dbReference>
<feature type="compositionally biased region" description="Polar residues" evidence="10">
    <location>
        <begin position="912"/>
        <end position="926"/>
    </location>
</feature>
<dbReference type="Proteomes" id="UP000803844">
    <property type="component" value="Unassembled WGS sequence"/>
</dbReference>
<keyword evidence="14" id="KW-1185">Reference proteome</keyword>
<dbReference type="GO" id="GO:0016592">
    <property type="term" value="C:mediator complex"/>
    <property type="evidence" value="ECO:0007669"/>
    <property type="project" value="InterPro"/>
</dbReference>
<feature type="domain" description="Mediator complex subunit Med16 N-terminal" evidence="11">
    <location>
        <begin position="133"/>
        <end position="455"/>
    </location>
</feature>
<evidence type="ECO:0000256" key="9">
    <source>
        <dbReference type="RuleBase" id="RU364149"/>
    </source>
</evidence>
<evidence type="ECO:0000256" key="1">
    <source>
        <dbReference type="ARBA" id="ARBA00004123"/>
    </source>
</evidence>
<dbReference type="EMBL" id="MU032348">
    <property type="protein sequence ID" value="KAF3764967.1"/>
    <property type="molecule type" value="Genomic_DNA"/>
</dbReference>
<protein>
    <recommendedName>
        <fullName evidence="3 9">Mediator of RNA polymerase II transcription subunit 16</fullName>
    </recommendedName>
    <alternativeName>
        <fullName evidence="8 9">Mediator complex subunit 16</fullName>
    </alternativeName>
</protein>
<evidence type="ECO:0000256" key="7">
    <source>
        <dbReference type="ARBA" id="ARBA00023242"/>
    </source>
</evidence>
<reference evidence="13" key="1">
    <citation type="journal article" date="2020" name="Phytopathology">
        <title>Genome sequence of the chestnut blight fungus Cryphonectria parasitica EP155: A fundamental resource for an archetypical invasive plant pathogen.</title>
        <authorList>
            <person name="Crouch J.A."/>
            <person name="Dawe A."/>
            <person name="Aerts A."/>
            <person name="Barry K."/>
            <person name="Churchill A.C.L."/>
            <person name="Grimwood J."/>
            <person name="Hillman B."/>
            <person name="Milgroom M.G."/>
            <person name="Pangilinan J."/>
            <person name="Smith M."/>
            <person name="Salamov A."/>
            <person name="Schmutz J."/>
            <person name="Yadav J."/>
            <person name="Grigoriev I.V."/>
            <person name="Nuss D."/>
        </authorList>
    </citation>
    <scope>NUCLEOTIDE SEQUENCE</scope>
    <source>
        <strain evidence="13">EP155</strain>
    </source>
</reference>
<dbReference type="AlphaFoldDB" id="A0A9P4Y259"/>
<dbReference type="InterPro" id="IPR021665">
    <property type="entry name" value="Mediator_Med16_N"/>
</dbReference>
<keyword evidence="5 9" id="KW-0010">Activator</keyword>
<dbReference type="PANTHER" id="PTHR13224">
    <property type="entry name" value="THYROID HORMONE RECEPTOR-ASSOCIATED PROTEIN-RELATED"/>
    <property type="match status" value="1"/>
</dbReference>
<feature type="region of interest" description="Disordered" evidence="10">
    <location>
        <begin position="1"/>
        <end position="21"/>
    </location>
</feature>
<organism evidence="13 14">
    <name type="scientific">Cryphonectria parasitica (strain ATCC 38755 / EP155)</name>
    <dbReference type="NCBI Taxonomy" id="660469"/>
    <lineage>
        <taxon>Eukaryota</taxon>
        <taxon>Fungi</taxon>
        <taxon>Dikarya</taxon>
        <taxon>Ascomycota</taxon>
        <taxon>Pezizomycotina</taxon>
        <taxon>Sordariomycetes</taxon>
        <taxon>Sordariomycetidae</taxon>
        <taxon>Diaporthales</taxon>
        <taxon>Cryphonectriaceae</taxon>
        <taxon>Cryphonectria-Endothia species complex</taxon>
        <taxon>Cryphonectria</taxon>
    </lineage>
</organism>
<comment type="subcellular location">
    <subcellularLocation>
        <location evidence="1 9">Nucleus</location>
    </subcellularLocation>
</comment>
<dbReference type="OrthoDB" id="4139168at2759"/>
<evidence type="ECO:0000313" key="13">
    <source>
        <dbReference type="EMBL" id="KAF3764967.1"/>
    </source>
</evidence>
<evidence type="ECO:0000256" key="5">
    <source>
        <dbReference type="ARBA" id="ARBA00023159"/>
    </source>
</evidence>
<evidence type="ECO:0000256" key="2">
    <source>
        <dbReference type="ARBA" id="ARBA00006543"/>
    </source>
</evidence>
<name>A0A9P4Y259_CRYP1</name>
<comment type="subunit">
    <text evidence="9">Component of the Mediator complex.</text>
</comment>
<dbReference type="PANTHER" id="PTHR13224:SF6">
    <property type="entry name" value="MEDIATOR OF RNA POLYMERASE II TRANSCRIPTION SUBUNIT 16"/>
    <property type="match status" value="1"/>
</dbReference>
<evidence type="ECO:0000313" key="14">
    <source>
        <dbReference type="Proteomes" id="UP000803844"/>
    </source>
</evidence>
<feature type="region of interest" description="Disordered" evidence="10">
    <location>
        <begin position="786"/>
        <end position="809"/>
    </location>
</feature>
<comment type="function">
    <text evidence="9">Component of the Mediator complex, a coactivator involved in the regulated transcription of nearly all RNA polymerase II-dependent genes. Mediator functions as a bridge to convey information from gene-specific regulatory proteins to the basal RNA polymerase II transcription machinery. Mediator is recruited to promoters by direct interactions with regulatory proteins and serves as a scaffold for the assembly of a functional preinitiation complex with RNA polymerase II and the general transcription factors.</text>
</comment>
<keyword evidence="4 9" id="KW-0805">Transcription regulation</keyword>
<feature type="domain" description="Mediator complex subunit 16 C-terminal" evidence="12">
    <location>
        <begin position="844"/>
        <end position="971"/>
    </location>
</feature>
<sequence>MDDDLFGDEVLPIPPRPPSKQLQQRLDEMRSRGCCRTIAYSKHGIIASISPDGTHVNLQCPHARPDDGQWELNEPIQCSILPAPLPGGPIVHLAWAPTMAPELAVIDAFGRICLLGFPVHLNKAAFSRKWDADAQDDLHSVVGCYWLPLHLPRGVNIICGPVVKDDANAKYQFNNTYNQTIGPWHPNPQKSALVCVTASGLLKLFFSQNNNQLQEIHLEMESVASSDDLITHASICSERGKLLIVLATAAKQLKVILAEISWGMPQPQQDKQIPPGSLPLRPSLKIEHVHTTSWLQQGSADSHLDTSMDQISHLEVLPPVLDIRTKVMTPAMILAVRLHLPTARSHYNLEHQSIIDRWTVALDQPQQLHPAFEQRGSRAGASSSPGTIAMLNKGESIVINKIIVSIETSLYGRVICIGFSDGTVQYRDRITMAEIYQEENDRQITIMQQAGLHFTDEKPSLHTSFSSNNCSYAQICENGKVRWSSLQYPAAEISATKADPQHDAVFASFVMAFANSVHQNSNCDDILAIARPFAEKQPRFIIGLLKAVVNTLGVNIDYSEGNPQDQLPRNGYLHFIMSVLNHFGFQGDFRPRSFSGRFIGLGLSLRNIIILITMATNAPNERMREKINPLDDPEVVVVLSSNMKWVIDLMSWITDGLLSLRDDPKFMELLDNPQRFSEMTEYLKAKNNVSLHLLLCSSTRWLLATVVRRFPYLQSISQKAMQVLDPRQPAGSTESPGTGVQSLYQAYARLQHSISTDLIKIEEFEKLLASVSADVRQMYQGTLAHLQQKQQQQQGQQKPGQPNPAEHALKKAQAQCELPILLADQPPASFQGLVKKLFETDLKTIMGSTNRSELFFTDFPLLDVEDNVHRLARRKTDGRYVDIFRRIEQKAPQLVNDAAAANNGGSPAVSKLLQQPGQEVQQNGETSRADQPGFRRCTRCCSVMEELHATRPGFNFVVSLQRKCVCGGSWAALS</sequence>
<evidence type="ECO:0000259" key="12">
    <source>
        <dbReference type="Pfam" id="PF20719"/>
    </source>
</evidence>
<dbReference type="GO" id="GO:0045893">
    <property type="term" value="P:positive regulation of DNA-templated transcription"/>
    <property type="evidence" value="ECO:0007669"/>
    <property type="project" value="TreeGrafter"/>
</dbReference>
<dbReference type="Pfam" id="PF20719">
    <property type="entry name" value="Med16_C"/>
    <property type="match status" value="1"/>
</dbReference>
<dbReference type="InterPro" id="IPR048338">
    <property type="entry name" value="Mediator_Med16"/>
</dbReference>
<feature type="compositionally biased region" description="Low complexity" evidence="10">
    <location>
        <begin position="787"/>
        <end position="800"/>
    </location>
</feature>
<feature type="region of interest" description="Disordered" evidence="10">
    <location>
        <begin position="905"/>
        <end position="930"/>
    </location>
</feature>
<evidence type="ECO:0000256" key="10">
    <source>
        <dbReference type="SAM" id="MobiDB-lite"/>
    </source>
</evidence>
<comment type="similarity">
    <text evidence="2 9">Belongs to the Mediator complex subunit 16 family.</text>
</comment>
<accession>A0A9P4Y259</accession>
<keyword evidence="6 9" id="KW-0804">Transcription</keyword>
<gene>
    <name evidence="9" type="primary">MED16</name>
    <name evidence="13" type="ORF">M406DRAFT_258748</name>
</gene>
<proteinExistence type="inferred from homology"/>
<keyword evidence="7 9" id="KW-0539">Nucleus</keyword>
<dbReference type="Pfam" id="PF11635">
    <property type="entry name" value="Med16_N"/>
    <property type="match status" value="1"/>
</dbReference>
<evidence type="ECO:0000256" key="6">
    <source>
        <dbReference type="ARBA" id="ARBA00023163"/>
    </source>
</evidence>
<evidence type="ECO:0000256" key="4">
    <source>
        <dbReference type="ARBA" id="ARBA00023015"/>
    </source>
</evidence>
<comment type="caution">
    <text evidence="13">The sequence shown here is derived from an EMBL/GenBank/DDBJ whole genome shotgun (WGS) entry which is preliminary data.</text>
</comment>
<evidence type="ECO:0000256" key="8">
    <source>
        <dbReference type="ARBA" id="ARBA00032015"/>
    </source>
</evidence>